<dbReference type="OMA" id="DREGHEI"/>
<evidence type="ECO:0000313" key="12">
    <source>
        <dbReference type="EMBL" id="PHT74447.1"/>
    </source>
</evidence>
<evidence type="ECO:0000256" key="6">
    <source>
        <dbReference type="ARBA" id="ARBA00022737"/>
    </source>
</evidence>
<evidence type="ECO:0000256" key="9">
    <source>
        <dbReference type="ARBA" id="ARBA00023170"/>
    </source>
</evidence>
<evidence type="ECO:0000256" key="7">
    <source>
        <dbReference type="ARBA" id="ARBA00022989"/>
    </source>
</evidence>
<reference evidence="12 13" key="1">
    <citation type="journal article" date="2014" name="Nat. Genet.">
        <title>Genome sequence of the hot pepper provides insights into the evolution of pungency in Capsicum species.</title>
        <authorList>
            <person name="Kim S."/>
            <person name="Park M."/>
            <person name="Yeom S.I."/>
            <person name="Kim Y.M."/>
            <person name="Lee J.M."/>
            <person name="Lee H.A."/>
            <person name="Seo E."/>
            <person name="Choi J."/>
            <person name="Cheong K."/>
            <person name="Kim K.T."/>
            <person name="Jung K."/>
            <person name="Lee G.W."/>
            <person name="Oh S.K."/>
            <person name="Bae C."/>
            <person name="Kim S.B."/>
            <person name="Lee H.Y."/>
            <person name="Kim S.Y."/>
            <person name="Kim M.S."/>
            <person name="Kang B.C."/>
            <person name="Jo Y.D."/>
            <person name="Yang H.B."/>
            <person name="Jeong H.J."/>
            <person name="Kang W.H."/>
            <person name="Kwon J.K."/>
            <person name="Shin C."/>
            <person name="Lim J.Y."/>
            <person name="Park J.H."/>
            <person name="Huh J.H."/>
            <person name="Kim J.S."/>
            <person name="Kim B.D."/>
            <person name="Cohen O."/>
            <person name="Paran I."/>
            <person name="Suh M.C."/>
            <person name="Lee S.B."/>
            <person name="Kim Y.K."/>
            <person name="Shin Y."/>
            <person name="Noh S.J."/>
            <person name="Park J."/>
            <person name="Seo Y.S."/>
            <person name="Kwon S.Y."/>
            <person name="Kim H.A."/>
            <person name="Park J.M."/>
            <person name="Kim H.J."/>
            <person name="Choi S.B."/>
            <person name="Bosland P.W."/>
            <person name="Reeves G."/>
            <person name="Jo S.H."/>
            <person name="Lee B.W."/>
            <person name="Cho H.T."/>
            <person name="Choi H.S."/>
            <person name="Lee M.S."/>
            <person name="Yu Y."/>
            <person name="Do Choi Y."/>
            <person name="Park B.S."/>
            <person name="van Deynze A."/>
            <person name="Ashrafi H."/>
            <person name="Hill T."/>
            <person name="Kim W.T."/>
            <person name="Pai H.S."/>
            <person name="Ahn H.K."/>
            <person name="Yeam I."/>
            <person name="Giovannoni J.J."/>
            <person name="Rose J.K."/>
            <person name="Sorensen I."/>
            <person name="Lee S.J."/>
            <person name="Kim R.W."/>
            <person name="Choi I.Y."/>
            <person name="Choi B.S."/>
            <person name="Lim J.S."/>
            <person name="Lee Y.H."/>
            <person name="Choi D."/>
        </authorList>
    </citation>
    <scope>NUCLEOTIDE SEQUENCE [LARGE SCALE GENOMIC DNA]</scope>
    <source>
        <strain evidence="13">cv. CM334</strain>
    </source>
</reference>
<comment type="similarity">
    <text evidence="2">Belongs to the RLP family.</text>
</comment>
<dbReference type="SUPFAM" id="SSF52058">
    <property type="entry name" value="L domain-like"/>
    <property type="match status" value="1"/>
</dbReference>
<keyword evidence="9" id="KW-0675">Receptor</keyword>
<dbReference type="PANTHER" id="PTHR27004">
    <property type="entry name" value="RECEPTOR-LIKE PROTEIN 12 ISOFORM X1"/>
    <property type="match status" value="1"/>
</dbReference>
<dbReference type="Proteomes" id="UP000222542">
    <property type="component" value="Unassembled WGS sequence"/>
</dbReference>
<evidence type="ECO:0000256" key="5">
    <source>
        <dbReference type="ARBA" id="ARBA00022692"/>
    </source>
</evidence>
<evidence type="ECO:0000256" key="2">
    <source>
        <dbReference type="ARBA" id="ARBA00009592"/>
    </source>
</evidence>
<dbReference type="GO" id="GO:0005886">
    <property type="term" value="C:plasma membrane"/>
    <property type="evidence" value="ECO:0007669"/>
    <property type="project" value="UniProtKB-SubCell"/>
</dbReference>
<sequence>MKTIDQTMMSPAYLNIYFVNGYYHDSLTITTKGLELELVKILTAFAAIDLSSNRFEGHIPSILGNLIALRLSGAIPQQLASLTSLAFLNLSHNYLEGCIPKGPQFATFQNNSYEGNDRLRGLPVSKGCGYDHKSEKNYTVSAPDDLESGSEFLNDFWKAALMGYVSGLCIGLSIIYFMISTGNLKWLARIIEELEQTIIMRRRKKQQKSKELHMKQ</sequence>
<keyword evidence="5 11" id="KW-0812">Transmembrane</keyword>
<dbReference type="Gramene" id="PHT74447">
    <property type="protein sequence ID" value="PHT74447"/>
    <property type="gene ID" value="T459_21724"/>
</dbReference>
<name>A0A2G2YXG0_CAPAN</name>
<comment type="subcellular location">
    <subcellularLocation>
        <location evidence="1">Cell membrane</location>
        <topology evidence="1">Single-pass type I membrane protein</topology>
    </subcellularLocation>
</comment>
<evidence type="ECO:0000256" key="10">
    <source>
        <dbReference type="ARBA" id="ARBA00023180"/>
    </source>
</evidence>
<dbReference type="Gene3D" id="3.80.10.10">
    <property type="entry name" value="Ribonuclease Inhibitor"/>
    <property type="match status" value="1"/>
</dbReference>
<feature type="transmembrane region" description="Helical" evidence="11">
    <location>
        <begin position="156"/>
        <end position="179"/>
    </location>
</feature>
<dbReference type="AlphaFoldDB" id="A0A2G2YXG0"/>
<proteinExistence type="inferred from homology"/>
<evidence type="ECO:0008006" key="14">
    <source>
        <dbReference type="Google" id="ProtNLM"/>
    </source>
</evidence>
<gene>
    <name evidence="12" type="ORF">T459_21724</name>
</gene>
<evidence type="ECO:0000256" key="4">
    <source>
        <dbReference type="ARBA" id="ARBA00022614"/>
    </source>
</evidence>
<keyword evidence="3" id="KW-1003">Cell membrane</keyword>
<protein>
    <recommendedName>
        <fullName evidence="14">Receptor-like protein 12</fullName>
    </recommendedName>
</protein>
<dbReference type="Pfam" id="PF00560">
    <property type="entry name" value="LRR_1"/>
    <property type="match status" value="2"/>
</dbReference>
<organism evidence="12 13">
    <name type="scientific">Capsicum annuum</name>
    <name type="common">Capsicum pepper</name>
    <dbReference type="NCBI Taxonomy" id="4072"/>
    <lineage>
        <taxon>Eukaryota</taxon>
        <taxon>Viridiplantae</taxon>
        <taxon>Streptophyta</taxon>
        <taxon>Embryophyta</taxon>
        <taxon>Tracheophyta</taxon>
        <taxon>Spermatophyta</taxon>
        <taxon>Magnoliopsida</taxon>
        <taxon>eudicotyledons</taxon>
        <taxon>Gunneridae</taxon>
        <taxon>Pentapetalae</taxon>
        <taxon>asterids</taxon>
        <taxon>lamiids</taxon>
        <taxon>Solanales</taxon>
        <taxon>Solanaceae</taxon>
        <taxon>Solanoideae</taxon>
        <taxon>Capsiceae</taxon>
        <taxon>Capsicum</taxon>
    </lineage>
</organism>
<evidence type="ECO:0000256" key="11">
    <source>
        <dbReference type="SAM" id="Phobius"/>
    </source>
</evidence>
<reference evidence="12 13" key="2">
    <citation type="journal article" date="2017" name="Genome Biol.">
        <title>New reference genome sequences of hot pepper reveal the massive evolution of plant disease-resistance genes by retroduplication.</title>
        <authorList>
            <person name="Kim S."/>
            <person name="Park J."/>
            <person name="Yeom S.I."/>
            <person name="Kim Y.M."/>
            <person name="Seo E."/>
            <person name="Kim K.T."/>
            <person name="Kim M.S."/>
            <person name="Lee J.M."/>
            <person name="Cheong K."/>
            <person name="Shin H.S."/>
            <person name="Kim S.B."/>
            <person name="Han K."/>
            <person name="Lee J."/>
            <person name="Park M."/>
            <person name="Lee H.A."/>
            <person name="Lee H.Y."/>
            <person name="Lee Y."/>
            <person name="Oh S."/>
            <person name="Lee J.H."/>
            <person name="Choi E."/>
            <person name="Choi E."/>
            <person name="Lee S.E."/>
            <person name="Jeon J."/>
            <person name="Kim H."/>
            <person name="Choi G."/>
            <person name="Song H."/>
            <person name="Lee J."/>
            <person name="Lee S.C."/>
            <person name="Kwon J.K."/>
            <person name="Lee H.Y."/>
            <person name="Koo N."/>
            <person name="Hong Y."/>
            <person name="Kim R.W."/>
            <person name="Kang W.H."/>
            <person name="Huh J.H."/>
            <person name="Kang B.C."/>
            <person name="Yang T.J."/>
            <person name="Lee Y.H."/>
            <person name="Bennetzen J.L."/>
            <person name="Choi D."/>
        </authorList>
    </citation>
    <scope>NUCLEOTIDE SEQUENCE [LARGE SCALE GENOMIC DNA]</scope>
    <source>
        <strain evidence="13">cv. CM334</strain>
    </source>
</reference>
<dbReference type="InterPro" id="IPR001611">
    <property type="entry name" value="Leu-rich_rpt"/>
</dbReference>
<evidence type="ECO:0000256" key="3">
    <source>
        <dbReference type="ARBA" id="ARBA00022475"/>
    </source>
</evidence>
<comment type="caution">
    <text evidence="12">The sequence shown here is derived from an EMBL/GenBank/DDBJ whole genome shotgun (WGS) entry which is preliminary data.</text>
</comment>
<keyword evidence="4" id="KW-0433">Leucine-rich repeat</keyword>
<dbReference type="InterPro" id="IPR032675">
    <property type="entry name" value="LRR_dom_sf"/>
</dbReference>
<evidence type="ECO:0000256" key="8">
    <source>
        <dbReference type="ARBA" id="ARBA00023136"/>
    </source>
</evidence>
<accession>A0A2G2YXG0</accession>
<evidence type="ECO:0000256" key="1">
    <source>
        <dbReference type="ARBA" id="ARBA00004251"/>
    </source>
</evidence>
<keyword evidence="6" id="KW-0677">Repeat</keyword>
<keyword evidence="7 11" id="KW-1133">Transmembrane helix</keyword>
<keyword evidence="8 11" id="KW-0472">Membrane</keyword>
<evidence type="ECO:0000313" key="13">
    <source>
        <dbReference type="Proteomes" id="UP000222542"/>
    </source>
</evidence>
<dbReference type="PANTHER" id="PTHR27004:SF375">
    <property type="entry name" value="LEUCINE-RICH REPEAT-CONTAINING N-TERMINAL PLANT-TYPE DOMAIN-CONTAINING PROTEIN"/>
    <property type="match status" value="1"/>
</dbReference>
<dbReference type="EMBL" id="AYRZ02000008">
    <property type="protein sequence ID" value="PHT74447.1"/>
    <property type="molecule type" value="Genomic_DNA"/>
</dbReference>
<keyword evidence="13" id="KW-1185">Reference proteome</keyword>
<keyword evidence="10" id="KW-0325">Glycoprotein</keyword>